<name>A0A919YRH3_9BACL</name>
<comment type="caution">
    <text evidence="1">The sequence shown here is derived from an EMBL/GenBank/DDBJ whole genome shotgun (WGS) entry which is preliminary data.</text>
</comment>
<proteinExistence type="predicted"/>
<dbReference type="PANTHER" id="PTHR34071">
    <property type="entry name" value="5-NITROIMIDAZOLE ANTIBIOTICS RESISTANCE PROTEIN, NIMA-FAMILY-RELATED PROTEIN-RELATED"/>
    <property type="match status" value="1"/>
</dbReference>
<protein>
    <submittedName>
        <fullName evidence="1">Pyridoxamine 5'-phosphate oxidase</fullName>
    </submittedName>
</protein>
<dbReference type="RefSeq" id="WP_213515738.1">
    <property type="nucleotide sequence ID" value="NZ_BOSE01000004.1"/>
</dbReference>
<dbReference type="Gene3D" id="2.30.110.10">
    <property type="entry name" value="Electron Transport, Fmn-binding Protein, Chain A"/>
    <property type="match status" value="1"/>
</dbReference>
<dbReference type="AlphaFoldDB" id="A0A919YRH3"/>
<gene>
    <name evidence="1" type="ORF">J40TS1_26210</name>
</gene>
<organism evidence="1 2">
    <name type="scientific">Paenibacillus montaniterrae</name>
    <dbReference type="NCBI Taxonomy" id="429341"/>
    <lineage>
        <taxon>Bacteria</taxon>
        <taxon>Bacillati</taxon>
        <taxon>Bacillota</taxon>
        <taxon>Bacilli</taxon>
        <taxon>Bacillales</taxon>
        <taxon>Paenibacillaceae</taxon>
        <taxon>Paenibacillus</taxon>
    </lineage>
</organism>
<dbReference type="SUPFAM" id="SSF50475">
    <property type="entry name" value="FMN-binding split barrel"/>
    <property type="match status" value="1"/>
</dbReference>
<dbReference type="InterPro" id="IPR012349">
    <property type="entry name" value="Split_barrel_FMN-bd"/>
</dbReference>
<dbReference type="EMBL" id="BOSE01000004">
    <property type="protein sequence ID" value="GIP16979.1"/>
    <property type="molecule type" value="Genomic_DNA"/>
</dbReference>
<evidence type="ECO:0000313" key="1">
    <source>
        <dbReference type="EMBL" id="GIP16979.1"/>
    </source>
</evidence>
<accession>A0A919YRH3</accession>
<sequence length="212" mass="24352">MRRKEFLIGDENYEDVVEFLQEMSFGFLGIWKEGDYPGVVPINYVYFNDAIYLHGSKAGEKMNSIKQKPNVSFAVAKEYAQIPSYMSDPFYACPATVFFKSVYMTGKAEVVEDLQEKCDVLNELMHKLQPEGGYHPITLEHSGYASHVKATAVIRIDIDQLTAKFKFGQNWKPKKLQHISEQLLQRGQALDEQTAELMMRYCPHAKQHNEAE</sequence>
<dbReference type="PANTHER" id="PTHR34071:SF2">
    <property type="entry name" value="FLAVIN-NUCLEOTIDE-BINDING PROTEIN"/>
    <property type="match status" value="1"/>
</dbReference>
<reference evidence="1" key="1">
    <citation type="submission" date="2021-03" db="EMBL/GenBank/DDBJ databases">
        <title>Antimicrobial resistance genes in bacteria isolated from Japanese honey, and their potential for conferring macrolide and lincosamide resistance in the American foulbrood pathogen Paenibacillus larvae.</title>
        <authorList>
            <person name="Okamoto M."/>
            <person name="Kumagai M."/>
            <person name="Kanamori H."/>
            <person name="Takamatsu D."/>
        </authorList>
    </citation>
    <scope>NUCLEOTIDE SEQUENCE</scope>
    <source>
        <strain evidence="1">J40TS1</strain>
    </source>
</reference>
<keyword evidence="2" id="KW-1185">Reference proteome</keyword>
<dbReference type="Pfam" id="PF12900">
    <property type="entry name" value="Pyridox_ox_2"/>
    <property type="match status" value="1"/>
</dbReference>
<dbReference type="Proteomes" id="UP000683139">
    <property type="component" value="Unassembled WGS sequence"/>
</dbReference>
<evidence type="ECO:0000313" key="2">
    <source>
        <dbReference type="Proteomes" id="UP000683139"/>
    </source>
</evidence>
<dbReference type="InterPro" id="IPR024747">
    <property type="entry name" value="Pyridox_Oxase-rel"/>
</dbReference>